<evidence type="ECO:0000313" key="1">
    <source>
        <dbReference type="EMBL" id="MBL5935447.1"/>
    </source>
</evidence>
<dbReference type="InterPro" id="IPR025147">
    <property type="entry name" value="Packaging_FI"/>
</dbReference>
<evidence type="ECO:0000313" key="2">
    <source>
        <dbReference type="Proteomes" id="UP000653275"/>
    </source>
</evidence>
<evidence type="ECO:0008006" key="3">
    <source>
        <dbReference type="Google" id="ProtNLM"/>
    </source>
</evidence>
<organism evidence="1 2">
    <name type="scientific">Lelliottia amnigena</name>
    <name type="common">Enterobacter amnigenus</name>
    <dbReference type="NCBI Taxonomy" id="61646"/>
    <lineage>
        <taxon>Bacteria</taxon>
        <taxon>Pseudomonadati</taxon>
        <taxon>Pseudomonadota</taxon>
        <taxon>Gammaproteobacteria</taxon>
        <taxon>Enterobacterales</taxon>
        <taxon>Enterobacteriaceae</taxon>
        <taxon>Lelliottia</taxon>
    </lineage>
</organism>
<dbReference type="Pfam" id="PF14000">
    <property type="entry name" value="Packaging_FI"/>
    <property type="match status" value="1"/>
</dbReference>
<protein>
    <recommendedName>
        <fullName evidence="3">DNA-packaging protein</fullName>
    </recommendedName>
</protein>
<accession>A0AAP2F2R7</accession>
<dbReference type="RefSeq" id="WP_202665949.1">
    <property type="nucleotide sequence ID" value="NZ_JAENMR010000006.1"/>
</dbReference>
<comment type="caution">
    <text evidence="1">The sequence shown here is derived from an EMBL/GenBank/DDBJ whole genome shotgun (WGS) entry which is preliminary data.</text>
</comment>
<dbReference type="EMBL" id="JAENMS010000006">
    <property type="protein sequence ID" value="MBL5935447.1"/>
    <property type="molecule type" value="Genomic_DNA"/>
</dbReference>
<name>A0AAP2F2R7_LELAM</name>
<dbReference type="AlphaFoldDB" id="A0AAP2F2R7"/>
<proteinExistence type="predicted"/>
<dbReference type="Proteomes" id="UP000653275">
    <property type="component" value="Unassembled WGS sequence"/>
</dbReference>
<sequence>MTKTEMIARLGELSALLGRDIDTSGTVAELEIRLLEAEEELASLTDDPDVVTGAASTSVVSGVEIQPGTDDDPSGVVLIRTTKTLQLNIFSKGRWKGDIVKPGREVFISADDAGSLGTQIIRV</sequence>
<gene>
    <name evidence="1" type="ORF">I7V27_13465</name>
</gene>
<reference evidence="1" key="1">
    <citation type="submission" date="2020-12" db="EMBL/GenBank/DDBJ databases">
        <title>Draft genome sequence of Enterobacter spp., Lelliottia spp. and Serratia spp. isolated from drinking water reservoirs and lakes.</title>
        <authorList>
            <person name="Reitter C."/>
            <person name="Neuhaus K."/>
            <person name="Huegler M."/>
        </authorList>
    </citation>
    <scope>NUCLEOTIDE SEQUENCE</scope>
    <source>
        <strain evidence="1">TZW15</strain>
    </source>
</reference>